<proteinExistence type="predicted"/>
<organism evidence="5 6">
    <name type="scientific">Paludibacter propionicigenes (strain DSM 17365 / JCM 13257 / WB4)</name>
    <dbReference type="NCBI Taxonomy" id="694427"/>
    <lineage>
        <taxon>Bacteria</taxon>
        <taxon>Pseudomonadati</taxon>
        <taxon>Bacteroidota</taxon>
        <taxon>Bacteroidia</taxon>
        <taxon>Bacteroidales</taxon>
        <taxon>Paludibacteraceae</taxon>
        <taxon>Paludibacter</taxon>
    </lineage>
</organism>
<sequence length="398" mass="46149">MKKAFLVIAIFLCVMNVKAQQVSISDSAVVSLLTCSPGEEVYSKFGHTAIRIADKKNNIDVVFNYGIFSFETSNFYYKFIKGETDYQLGIYDTRNFLPEYAQRNSMVVEQVLNLSAAEKRDLFNLLMQNYLPENRTYRYNFIFDNCATRPRDKILASLHGYVKFQENYESKTFRQLVGSYVGNDTWLKFGIDLVFGIRADRIASESESMFLPEVLMGEFQTAQITAREGGTKKLISERRILVQKIDTKEESTFWLFKPMAFSIILLIIGSAITFWDTKRRYYYRPFDAFLFGLTGVAGVIIAYLMFFSLHPLVKSNLNLLWLNPLSLIIVSLLWVRRLRVALFFYQIINVVFLLAALFTFAISVQSINIAAYPIIVLLLMRSVSWISLSRKKIYRRRR</sequence>
<feature type="domain" description="Lnb N-terminal periplasmic" evidence="3">
    <location>
        <begin position="25"/>
        <end position="154"/>
    </location>
</feature>
<dbReference type="KEGG" id="ppn:Palpr_3021"/>
<protein>
    <submittedName>
        <fullName evidence="5">Uncharacterized protein</fullName>
    </submittedName>
</protein>
<dbReference type="InterPro" id="IPR057436">
    <property type="entry name" value="5TMH_Lnb"/>
</dbReference>
<dbReference type="InterPro" id="IPR025178">
    <property type="entry name" value="Lnb_N"/>
</dbReference>
<dbReference type="STRING" id="694427.Palpr_3021"/>
<feature type="chain" id="PRO_5003189557" evidence="2">
    <location>
        <begin position="20"/>
        <end position="398"/>
    </location>
</feature>
<dbReference type="Pfam" id="PF25221">
    <property type="entry name" value="5TMH_Lnb"/>
    <property type="match status" value="1"/>
</dbReference>
<feature type="transmembrane region" description="Helical" evidence="1">
    <location>
        <begin position="342"/>
        <end position="363"/>
    </location>
</feature>
<evidence type="ECO:0000256" key="1">
    <source>
        <dbReference type="SAM" id="Phobius"/>
    </source>
</evidence>
<dbReference type="EMBL" id="CP002345">
    <property type="protein sequence ID" value="ADQ81149.1"/>
    <property type="molecule type" value="Genomic_DNA"/>
</dbReference>
<feature type="signal peptide" evidence="2">
    <location>
        <begin position="1"/>
        <end position="19"/>
    </location>
</feature>
<keyword evidence="1" id="KW-0472">Membrane</keyword>
<gene>
    <name evidence="5" type="ordered locus">Palpr_3021</name>
</gene>
<keyword evidence="1" id="KW-0812">Transmembrane</keyword>
<keyword evidence="2" id="KW-0732">Signal</keyword>
<feature type="transmembrane region" description="Helical" evidence="1">
    <location>
        <begin position="369"/>
        <end position="388"/>
    </location>
</feature>
<dbReference type="AlphaFoldDB" id="E4T8P0"/>
<dbReference type="RefSeq" id="WP_013446518.1">
    <property type="nucleotide sequence ID" value="NC_014734.1"/>
</dbReference>
<evidence type="ECO:0000259" key="3">
    <source>
        <dbReference type="Pfam" id="PF13387"/>
    </source>
</evidence>
<keyword evidence="1" id="KW-1133">Transmembrane helix</keyword>
<feature type="transmembrane region" description="Helical" evidence="1">
    <location>
        <begin position="286"/>
        <end position="306"/>
    </location>
</feature>
<dbReference type="OrthoDB" id="319167at2"/>
<accession>E4T8P0</accession>
<dbReference type="HOGENOM" id="CLU_052983_1_0_10"/>
<reference key="1">
    <citation type="submission" date="2010-11" db="EMBL/GenBank/DDBJ databases">
        <title>The complete genome of Paludibacter propionicigenes DSM 17365.</title>
        <authorList>
            <consortium name="US DOE Joint Genome Institute (JGI-PGF)"/>
            <person name="Lucas S."/>
            <person name="Copeland A."/>
            <person name="Lapidus A."/>
            <person name="Bruce D."/>
            <person name="Goodwin L."/>
            <person name="Pitluck S."/>
            <person name="Kyrpides N."/>
            <person name="Mavromatis K."/>
            <person name="Ivanova N."/>
            <person name="Munk A.C."/>
            <person name="Brettin T."/>
            <person name="Detter J.C."/>
            <person name="Han C."/>
            <person name="Tapia R."/>
            <person name="Land M."/>
            <person name="Hauser L."/>
            <person name="Markowitz V."/>
            <person name="Cheng J.-F."/>
            <person name="Hugenholtz P."/>
            <person name="Woyke T."/>
            <person name="Wu D."/>
            <person name="Gronow S."/>
            <person name="Wellnitz S."/>
            <person name="Brambilla E."/>
            <person name="Klenk H.-P."/>
            <person name="Eisen J.A."/>
        </authorList>
    </citation>
    <scope>NUCLEOTIDE SEQUENCE</scope>
    <source>
        <strain>WB4</strain>
    </source>
</reference>
<name>E4T8P0_PALPW</name>
<dbReference type="Proteomes" id="UP000008718">
    <property type="component" value="Chromosome"/>
</dbReference>
<keyword evidence="6" id="KW-1185">Reference proteome</keyword>
<evidence type="ECO:0000313" key="6">
    <source>
        <dbReference type="Proteomes" id="UP000008718"/>
    </source>
</evidence>
<feature type="transmembrane region" description="Helical" evidence="1">
    <location>
        <begin position="318"/>
        <end position="335"/>
    </location>
</feature>
<evidence type="ECO:0000256" key="2">
    <source>
        <dbReference type="SAM" id="SignalP"/>
    </source>
</evidence>
<evidence type="ECO:0000259" key="4">
    <source>
        <dbReference type="Pfam" id="PF25221"/>
    </source>
</evidence>
<reference evidence="5 6" key="2">
    <citation type="journal article" date="2011" name="Stand. Genomic Sci.">
        <title>Complete genome sequence of Paludibacter propionicigenes type strain (WB4).</title>
        <authorList>
            <person name="Gronow S."/>
            <person name="Munk C."/>
            <person name="Lapidus A."/>
            <person name="Nolan M."/>
            <person name="Lucas S."/>
            <person name="Hammon N."/>
            <person name="Deshpande S."/>
            <person name="Cheng J.F."/>
            <person name="Tapia R."/>
            <person name="Han C."/>
            <person name="Goodwin L."/>
            <person name="Pitluck S."/>
            <person name="Liolios K."/>
            <person name="Ivanova N."/>
            <person name="Mavromatis K."/>
            <person name="Mikhailova N."/>
            <person name="Pati A."/>
            <person name="Chen A."/>
            <person name="Palaniappan K."/>
            <person name="Land M."/>
            <person name="Hauser L."/>
            <person name="Chang Y.J."/>
            <person name="Jeffries C.D."/>
            <person name="Brambilla E."/>
            <person name="Rohde M."/>
            <person name="Goker M."/>
            <person name="Detter J.C."/>
            <person name="Woyke T."/>
            <person name="Bristow J."/>
            <person name="Eisen J.A."/>
            <person name="Markowitz V."/>
            <person name="Hugenholtz P."/>
            <person name="Kyrpides N.C."/>
            <person name="Klenk H.P."/>
        </authorList>
    </citation>
    <scope>NUCLEOTIDE SEQUENCE [LARGE SCALE GENOMIC DNA]</scope>
    <source>
        <strain evidence="6">DSM 17365 / JCM 13257 / WB4</strain>
    </source>
</reference>
<evidence type="ECO:0000313" key="5">
    <source>
        <dbReference type="EMBL" id="ADQ81149.1"/>
    </source>
</evidence>
<dbReference type="Pfam" id="PF13387">
    <property type="entry name" value="Lnb_N"/>
    <property type="match status" value="1"/>
</dbReference>
<feature type="domain" description="Lnb-like transmembrane" evidence="4">
    <location>
        <begin position="252"/>
        <end position="391"/>
    </location>
</feature>
<dbReference type="eggNOG" id="ENOG502Z87C">
    <property type="taxonomic scope" value="Bacteria"/>
</dbReference>
<feature type="transmembrane region" description="Helical" evidence="1">
    <location>
        <begin position="253"/>
        <end position="274"/>
    </location>
</feature>